<dbReference type="Pfam" id="PF12854">
    <property type="entry name" value="PPR_1"/>
    <property type="match status" value="1"/>
</dbReference>
<feature type="repeat" description="PPR" evidence="2">
    <location>
        <begin position="237"/>
        <end position="267"/>
    </location>
</feature>
<evidence type="ECO:0000313" key="4">
    <source>
        <dbReference type="Proteomes" id="UP001443914"/>
    </source>
</evidence>
<dbReference type="InterPro" id="IPR011990">
    <property type="entry name" value="TPR-like_helical_dom_sf"/>
</dbReference>
<dbReference type="InterPro" id="IPR002885">
    <property type="entry name" value="PPR_rpt"/>
</dbReference>
<organism evidence="3 4">
    <name type="scientific">Saponaria officinalis</name>
    <name type="common">Common soapwort</name>
    <name type="synonym">Lychnis saponaria</name>
    <dbReference type="NCBI Taxonomy" id="3572"/>
    <lineage>
        <taxon>Eukaryota</taxon>
        <taxon>Viridiplantae</taxon>
        <taxon>Streptophyta</taxon>
        <taxon>Embryophyta</taxon>
        <taxon>Tracheophyta</taxon>
        <taxon>Spermatophyta</taxon>
        <taxon>Magnoliopsida</taxon>
        <taxon>eudicotyledons</taxon>
        <taxon>Gunneridae</taxon>
        <taxon>Pentapetalae</taxon>
        <taxon>Caryophyllales</taxon>
        <taxon>Caryophyllaceae</taxon>
        <taxon>Caryophylleae</taxon>
        <taxon>Saponaria</taxon>
    </lineage>
</organism>
<dbReference type="GO" id="GO:0048731">
    <property type="term" value="P:system development"/>
    <property type="evidence" value="ECO:0007669"/>
    <property type="project" value="UniProtKB-ARBA"/>
</dbReference>
<proteinExistence type="predicted"/>
<dbReference type="Pfam" id="PF20431">
    <property type="entry name" value="E_motif"/>
    <property type="match status" value="1"/>
</dbReference>
<dbReference type="FunFam" id="1.25.40.10:FF:000125">
    <property type="entry name" value="Pentatricopeptide repeat-containing protein"/>
    <property type="match status" value="1"/>
</dbReference>
<dbReference type="GO" id="GO:0009451">
    <property type="term" value="P:RNA modification"/>
    <property type="evidence" value="ECO:0007669"/>
    <property type="project" value="InterPro"/>
</dbReference>
<comment type="caution">
    <text evidence="3">The sequence shown here is derived from an EMBL/GenBank/DDBJ whole genome shotgun (WGS) entry which is preliminary data.</text>
</comment>
<dbReference type="Proteomes" id="UP001443914">
    <property type="component" value="Unassembled WGS sequence"/>
</dbReference>
<evidence type="ECO:0000256" key="1">
    <source>
        <dbReference type="ARBA" id="ARBA00022737"/>
    </source>
</evidence>
<evidence type="ECO:0000313" key="3">
    <source>
        <dbReference type="EMBL" id="KAK9748092.1"/>
    </source>
</evidence>
<dbReference type="PANTHER" id="PTHR47926">
    <property type="entry name" value="PENTATRICOPEPTIDE REPEAT-CONTAINING PROTEIN"/>
    <property type="match status" value="1"/>
</dbReference>
<name>A0AAW1MQZ0_SAPOF</name>
<keyword evidence="4" id="KW-1185">Reference proteome</keyword>
<dbReference type="SUPFAM" id="SSF48452">
    <property type="entry name" value="TPR-like"/>
    <property type="match status" value="1"/>
</dbReference>
<feature type="repeat" description="PPR" evidence="2">
    <location>
        <begin position="79"/>
        <end position="113"/>
    </location>
</feature>
<dbReference type="InterPro" id="IPR046960">
    <property type="entry name" value="PPR_At4g14850-like_plant"/>
</dbReference>
<feature type="repeat" description="PPR" evidence="2">
    <location>
        <begin position="174"/>
        <end position="208"/>
    </location>
</feature>
<dbReference type="InterPro" id="IPR046848">
    <property type="entry name" value="E_motif"/>
</dbReference>
<feature type="repeat" description="PPR" evidence="2">
    <location>
        <begin position="428"/>
        <end position="462"/>
    </location>
</feature>
<accession>A0AAW1MQZ0</accession>
<dbReference type="PANTHER" id="PTHR47926:SF452">
    <property type="entry name" value="PENTATRICOPEPTIDE REPEAT-CONTAINING PROTEIN"/>
    <property type="match status" value="1"/>
</dbReference>
<dbReference type="PROSITE" id="PS51375">
    <property type="entry name" value="PPR"/>
    <property type="match status" value="5"/>
</dbReference>
<dbReference type="EMBL" id="JBDFQZ010000002">
    <property type="protein sequence ID" value="KAK9748092.1"/>
    <property type="molecule type" value="Genomic_DNA"/>
</dbReference>
<dbReference type="Gene3D" id="1.25.40.10">
    <property type="entry name" value="Tetratricopeptide repeat domain"/>
    <property type="match status" value="6"/>
</dbReference>
<evidence type="ECO:0000256" key="2">
    <source>
        <dbReference type="PROSITE-ProRule" id="PRU00708"/>
    </source>
</evidence>
<dbReference type="NCBIfam" id="TIGR00756">
    <property type="entry name" value="PPR"/>
    <property type="match status" value="8"/>
</dbReference>
<dbReference type="FunFam" id="1.25.40.10:FF:000090">
    <property type="entry name" value="Pentatricopeptide repeat-containing protein, chloroplastic"/>
    <property type="match status" value="1"/>
</dbReference>
<dbReference type="GO" id="GO:0003723">
    <property type="term" value="F:RNA binding"/>
    <property type="evidence" value="ECO:0007669"/>
    <property type="project" value="InterPro"/>
</dbReference>
<feature type="repeat" description="PPR" evidence="2">
    <location>
        <begin position="268"/>
        <end position="302"/>
    </location>
</feature>
<dbReference type="Pfam" id="PF13041">
    <property type="entry name" value="PPR_2"/>
    <property type="match status" value="2"/>
</dbReference>
<keyword evidence="1" id="KW-0677">Repeat</keyword>
<dbReference type="AlphaFoldDB" id="A0AAW1MQZ0"/>
<sequence length="613" mass="69676">MKIAVLVKHISSSYACNFWKFTRFTRPSNFFCSFTGSYHSVLSSQNDDIFSLNKEITSYFKNGDTNSAQKVFDKMSHRNVVTWNCMISGFARNRMINEARRMFEVMPAKNLVSWTAMLSGYIACGNLDDARNVFDRLPDGMKTRVCWDIMLNGYIKFRRIDEARDLFDSSNERNVGLWNRMLSGYVQMGCVDEAYDLFLSMPERDLTSWTNMITCYAKAGMMKEAKTMFDRVPYEKDATAWTAMIRGFMQNGMADDALKLFHEMPNRDVVAWNCVISGLVQNGRFPEALDLYERMPKRNIVSSNSILYGFVQGGDMISAHNFFNNIMTYKDVASWNTLISGHQTEEALFLFSELLGRGFNPDQTTYTTVASICGTLALHIWGKAVHLRTIKTSYANDTLVSSSLISMYSKCGLVDDAQTLFDILEKRDTVTWNTVIVAQAYHGSADKALKLYSSMIQSHHEPNHVTFLAILTACAHSGLVEEGERYFTSMENDWNVVPQAEHYSCMVDLFGRSGRIYEAYDLVKKLPVNFPSYAWETLLNYCKLHGNSELGELVAERILSINPSNAEMNVLLSNIYAAKGLWDESENVRTSMKQRDSKKEVGCSWVELGGVNL</sequence>
<protein>
    <submittedName>
        <fullName evidence="3">Uncharacterized protein</fullName>
    </submittedName>
</protein>
<dbReference type="Pfam" id="PF01535">
    <property type="entry name" value="PPR"/>
    <property type="match status" value="5"/>
</dbReference>
<gene>
    <name evidence="3" type="ORF">RND81_02G035400</name>
</gene>
<reference evidence="3" key="1">
    <citation type="submission" date="2024-03" db="EMBL/GenBank/DDBJ databases">
        <title>WGS assembly of Saponaria officinalis var. Norfolk2.</title>
        <authorList>
            <person name="Jenkins J."/>
            <person name="Shu S."/>
            <person name="Grimwood J."/>
            <person name="Barry K."/>
            <person name="Goodstein D."/>
            <person name="Schmutz J."/>
            <person name="Leebens-Mack J."/>
            <person name="Osbourn A."/>
        </authorList>
    </citation>
    <scope>NUCLEOTIDE SEQUENCE [LARGE SCALE GENOMIC DNA]</scope>
    <source>
        <strain evidence="3">JIC</strain>
    </source>
</reference>